<comment type="caution">
    <text evidence="1">The sequence shown here is derived from an EMBL/GenBank/DDBJ whole genome shotgun (WGS) entry which is preliminary data.</text>
</comment>
<dbReference type="GO" id="GO:0009451">
    <property type="term" value="P:RNA modification"/>
    <property type="evidence" value="ECO:0007669"/>
    <property type="project" value="InterPro"/>
</dbReference>
<gene>
    <name evidence="1" type="ORF">OLEA9_A080441</name>
</gene>
<dbReference type="OrthoDB" id="785790at2759"/>
<evidence type="ECO:0000313" key="1">
    <source>
        <dbReference type="EMBL" id="CAA3010060.1"/>
    </source>
</evidence>
<dbReference type="EMBL" id="CACTIH010007332">
    <property type="protein sequence ID" value="CAA3010060.1"/>
    <property type="molecule type" value="Genomic_DNA"/>
</dbReference>
<reference evidence="1 2" key="1">
    <citation type="submission" date="2019-12" db="EMBL/GenBank/DDBJ databases">
        <authorList>
            <person name="Alioto T."/>
            <person name="Alioto T."/>
            <person name="Gomez Garrido J."/>
        </authorList>
    </citation>
    <scope>NUCLEOTIDE SEQUENCE [LARGE SCALE GENOMIC DNA]</scope>
</reference>
<accession>A0A8S0TZ42</accession>
<dbReference type="AlphaFoldDB" id="A0A8S0TZ42"/>
<evidence type="ECO:0000313" key="2">
    <source>
        <dbReference type="Proteomes" id="UP000594638"/>
    </source>
</evidence>
<dbReference type="Gramene" id="OE9A080441T1">
    <property type="protein sequence ID" value="OE9A080441C1"/>
    <property type="gene ID" value="OE9A080441"/>
</dbReference>
<protein>
    <submittedName>
        <fullName evidence="1">Uncharacterized protein</fullName>
    </submittedName>
</protein>
<organism evidence="1 2">
    <name type="scientific">Olea europaea subsp. europaea</name>
    <dbReference type="NCBI Taxonomy" id="158383"/>
    <lineage>
        <taxon>Eukaryota</taxon>
        <taxon>Viridiplantae</taxon>
        <taxon>Streptophyta</taxon>
        <taxon>Embryophyta</taxon>
        <taxon>Tracheophyta</taxon>
        <taxon>Spermatophyta</taxon>
        <taxon>Magnoliopsida</taxon>
        <taxon>eudicotyledons</taxon>
        <taxon>Gunneridae</taxon>
        <taxon>Pentapetalae</taxon>
        <taxon>asterids</taxon>
        <taxon>lamiids</taxon>
        <taxon>Lamiales</taxon>
        <taxon>Oleaceae</taxon>
        <taxon>Oleeae</taxon>
        <taxon>Olea</taxon>
    </lineage>
</organism>
<sequence>MKFQWPTFTTPAEKQIERYGHVVDLVACAVLFGQAVEFIEKFSKTADSVFRTDFLAACQIYKNIKYAKLSLRILIVLDQKTLQLCYVLLSNIFGEAWKWEDLAHLKVVMGIAGLKKLLGRDGSGGGVGRWLAPFVAPFF</sequence>
<dbReference type="GO" id="GO:0003723">
    <property type="term" value="F:RNA binding"/>
    <property type="evidence" value="ECO:0007669"/>
    <property type="project" value="InterPro"/>
</dbReference>
<dbReference type="InterPro" id="IPR046960">
    <property type="entry name" value="PPR_At4g14850-like_plant"/>
</dbReference>
<proteinExistence type="predicted"/>
<name>A0A8S0TZ42_OLEEU</name>
<dbReference type="PANTHER" id="PTHR47926">
    <property type="entry name" value="PENTATRICOPEPTIDE REPEAT-CONTAINING PROTEIN"/>
    <property type="match status" value="1"/>
</dbReference>
<dbReference type="PANTHER" id="PTHR47926:SF371">
    <property type="entry name" value="TETRATRICOPEPTIDE REPEAT-LIKE SUPERFAMILY PROTEIN"/>
    <property type="match status" value="1"/>
</dbReference>
<dbReference type="Pfam" id="PF20431">
    <property type="entry name" value="E_motif"/>
    <property type="match status" value="1"/>
</dbReference>
<dbReference type="InterPro" id="IPR046848">
    <property type="entry name" value="E_motif"/>
</dbReference>
<dbReference type="Proteomes" id="UP000594638">
    <property type="component" value="Unassembled WGS sequence"/>
</dbReference>
<keyword evidence="2" id="KW-1185">Reference proteome</keyword>